<organism evidence="1 2">
    <name type="scientific">Melanomma pulvis-pyrius CBS 109.77</name>
    <dbReference type="NCBI Taxonomy" id="1314802"/>
    <lineage>
        <taxon>Eukaryota</taxon>
        <taxon>Fungi</taxon>
        <taxon>Dikarya</taxon>
        <taxon>Ascomycota</taxon>
        <taxon>Pezizomycotina</taxon>
        <taxon>Dothideomycetes</taxon>
        <taxon>Pleosporomycetidae</taxon>
        <taxon>Pleosporales</taxon>
        <taxon>Melanommataceae</taxon>
        <taxon>Melanomma</taxon>
    </lineage>
</organism>
<evidence type="ECO:0000313" key="2">
    <source>
        <dbReference type="Proteomes" id="UP000799757"/>
    </source>
</evidence>
<evidence type="ECO:0008006" key="3">
    <source>
        <dbReference type="Google" id="ProtNLM"/>
    </source>
</evidence>
<dbReference type="EMBL" id="MU002393">
    <property type="protein sequence ID" value="KAF2786878.1"/>
    <property type="molecule type" value="Genomic_DNA"/>
</dbReference>
<dbReference type="OrthoDB" id="3558752at2759"/>
<reference evidence="1" key="1">
    <citation type="journal article" date="2020" name="Stud. Mycol.">
        <title>101 Dothideomycetes genomes: a test case for predicting lifestyles and emergence of pathogens.</title>
        <authorList>
            <person name="Haridas S."/>
            <person name="Albert R."/>
            <person name="Binder M."/>
            <person name="Bloem J."/>
            <person name="Labutti K."/>
            <person name="Salamov A."/>
            <person name="Andreopoulos B."/>
            <person name="Baker S."/>
            <person name="Barry K."/>
            <person name="Bills G."/>
            <person name="Bluhm B."/>
            <person name="Cannon C."/>
            <person name="Castanera R."/>
            <person name="Culley D."/>
            <person name="Daum C."/>
            <person name="Ezra D."/>
            <person name="Gonzalez J."/>
            <person name="Henrissat B."/>
            <person name="Kuo A."/>
            <person name="Liang C."/>
            <person name="Lipzen A."/>
            <person name="Lutzoni F."/>
            <person name="Magnuson J."/>
            <person name="Mondo S."/>
            <person name="Nolan M."/>
            <person name="Ohm R."/>
            <person name="Pangilinan J."/>
            <person name="Park H.-J."/>
            <person name="Ramirez L."/>
            <person name="Alfaro M."/>
            <person name="Sun H."/>
            <person name="Tritt A."/>
            <person name="Yoshinaga Y."/>
            <person name="Zwiers L.-H."/>
            <person name="Turgeon B."/>
            <person name="Goodwin S."/>
            <person name="Spatafora J."/>
            <person name="Crous P."/>
            <person name="Grigoriev I."/>
        </authorList>
    </citation>
    <scope>NUCLEOTIDE SEQUENCE</scope>
    <source>
        <strain evidence="1">CBS 109.77</strain>
    </source>
</reference>
<sequence length="159" mass="17981">MESLTALGLAANIIQFVEFSARLLSEASEVYHSTTGLSKDQVELQDVAESLKNMTESLLEINKIALSAKVVAEDLITAVQRLKVTEGSKKRWRSFRQALSTLWNKDKIENLQKRLDALRSQLSVQILAHVRYSYLSHLLPPDITQSLWLTSDLVRSRTI</sequence>
<dbReference type="AlphaFoldDB" id="A0A6A6WSH7"/>
<gene>
    <name evidence="1" type="ORF">K505DRAFT_258941</name>
</gene>
<keyword evidence="2" id="KW-1185">Reference proteome</keyword>
<evidence type="ECO:0000313" key="1">
    <source>
        <dbReference type="EMBL" id="KAF2786878.1"/>
    </source>
</evidence>
<dbReference type="Proteomes" id="UP000799757">
    <property type="component" value="Unassembled WGS sequence"/>
</dbReference>
<accession>A0A6A6WSH7</accession>
<protein>
    <recommendedName>
        <fullName evidence="3">Fungal N-terminal domain-containing protein</fullName>
    </recommendedName>
</protein>
<proteinExistence type="predicted"/>
<name>A0A6A6WSH7_9PLEO</name>